<protein>
    <submittedName>
        <fullName evidence="1">Uncharacterized protein</fullName>
    </submittedName>
</protein>
<reference evidence="1" key="1">
    <citation type="journal article" date="2020" name="Stud. Mycol.">
        <title>101 Dothideomycetes genomes: a test case for predicting lifestyles and emergence of pathogens.</title>
        <authorList>
            <person name="Haridas S."/>
            <person name="Albert R."/>
            <person name="Binder M."/>
            <person name="Bloem J."/>
            <person name="Labutti K."/>
            <person name="Salamov A."/>
            <person name="Andreopoulos B."/>
            <person name="Baker S."/>
            <person name="Barry K."/>
            <person name="Bills G."/>
            <person name="Bluhm B."/>
            <person name="Cannon C."/>
            <person name="Castanera R."/>
            <person name="Culley D."/>
            <person name="Daum C."/>
            <person name="Ezra D."/>
            <person name="Gonzalez J."/>
            <person name="Henrissat B."/>
            <person name="Kuo A."/>
            <person name="Liang C."/>
            <person name="Lipzen A."/>
            <person name="Lutzoni F."/>
            <person name="Magnuson J."/>
            <person name="Mondo S."/>
            <person name="Nolan M."/>
            <person name="Ohm R."/>
            <person name="Pangilinan J."/>
            <person name="Park H.-J."/>
            <person name="Ramirez L."/>
            <person name="Alfaro M."/>
            <person name="Sun H."/>
            <person name="Tritt A."/>
            <person name="Yoshinaga Y."/>
            <person name="Zwiers L.-H."/>
            <person name="Turgeon B."/>
            <person name="Goodwin S."/>
            <person name="Spatafora J."/>
            <person name="Crous P."/>
            <person name="Grigoriev I."/>
        </authorList>
    </citation>
    <scope>NUCLEOTIDE SEQUENCE</scope>
    <source>
        <strain evidence="1">CBS 473.64</strain>
    </source>
</reference>
<keyword evidence="2" id="KW-1185">Reference proteome</keyword>
<sequence length="172" mass="19319">MGQQHSVTTTIEIASPPETVRAVVSPSSPFRVQYANSPQFLDWQNYKSWNDRWTLTPLEPSDRIPTDLQPGDKITADMKGTVFRPVIVENSLAAFKWLGSLYGLFEGQHEFHWQRSQTIPGGTTMLQKEDFTGPLTYFVREGSSGGLQTKSNFESFNRDLKAEAEKRASSSA</sequence>
<organism evidence="1 2">
    <name type="scientific">Massarina eburnea CBS 473.64</name>
    <dbReference type="NCBI Taxonomy" id="1395130"/>
    <lineage>
        <taxon>Eukaryota</taxon>
        <taxon>Fungi</taxon>
        <taxon>Dikarya</taxon>
        <taxon>Ascomycota</taxon>
        <taxon>Pezizomycotina</taxon>
        <taxon>Dothideomycetes</taxon>
        <taxon>Pleosporomycetidae</taxon>
        <taxon>Pleosporales</taxon>
        <taxon>Massarineae</taxon>
        <taxon>Massarinaceae</taxon>
        <taxon>Massarina</taxon>
    </lineage>
</organism>
<dbReference type="PANTHER" id="PTHR36166:SF1">
    <property type="entry name" value="SRPBCC DOMAIN-CONTAINING PROTEIN"/>
    <property type="match status" value="1"/>
</dbReference>
<dbReference type="Proteomes" id="UP000799753">
    <property type="component" value="Unassembled WGS sequence"/>
</dbReference>
<evidence type="ECO:0000313" key="2">
    <source>
        <dbReference type="Proteomes" id="UP000799753"/>
    </source>
</evidence>
<dbReference type="OrthoDB" id="509124at2759"/>
<name>A0A6A6RWE6_9PLEO</name>
<dbReference type="SUPFAM" id="SSF55961">
    <property type="entry name" value="Bet v1-like"/>
    <property type="match status" value="1"/>
</dbReference>
<dbReference type="AlphaFoldDB" id="A0A6A6RWE6"/>
<dbReference type="EMBL" id="MU006787">
    <property type="protein sequence ID" value="KAF2639342.1"/>
    <property type="molecule type" value="Genomic_DNA"/>
</dbReference>
<proteinExistence type="predicted"/>
<dbReference type="CDD" id="cd07822">
    <property type="entry name" value="SRPBCC_4"/>
    <property type="match status" value="1"/>
</dbReference>
<dbReference type="PANTHER" id="PTHR36166">
    <property type="entry name" value="CHROMOSOME 9, WHOLE GENOME SHOTGUN SEQUENCE"/>
    <property type="match status" value="1"/>
</dbReference>
<gene>
    <name evidence="1" type="ORF">P280DRAFT_470710</name>
</gene>
<evidence type="ECO:0000313" key="1">
    <source>
        <dbReference type="EMBL" id="KAF2639342.1"/>
    </source>
</evidence>
<accession>A0A6A6RWE6</accession>